<protein>
    <submittedName>
        <fullName evidence="1">Uncharacterized protein</fullName>
    </submittedName>
</protein>
<dbReference type="RefSeq" id="WP_097098648.1">
    <property type="nucleotide sequence ID" value="NZ_OCMY01000005.1"/>
</dbReference>
<dbReference type="EMBL" id="OCMY01000005">
    <property type="protein sequence ID" value="SOD61663.1"/>
    <property type="molecule type" value="Genomic_DNA"/>
</dbReference>
<dbReference type="OrthoDB" id="6638554at2"/>
<name>A0A286DST3_9GAMM</name>
<sequence>MFNLTEHNAADCLADDVADIDETLTELFMRIHAMRQRWPRDSDAPAVRLTLMALDGICDSLRDAGQRAEQLRGCLRR</sequence>
<evidence type="ECO:0000313" key="2">
    <source>
        <dbReference type="Proteomes" id="UP000219271"/>
    </source>
</evidence>
<keyword evidence="2" id="KW-1185">Reference proteome</keyword>
<accession>A0A286DST3</accession>
<evidence type="ECO:0000313" key="1">
    <source>
        <dbReference type="EMBL" id="SOD61663.1"/>
    </source>
</evidence>
<proteinExistence type="predicted"/>
<dbReference type="AlphaFoldDB" id="A0A286DST3"/>
<dbReference type="Proteomes" id="UP000219271">
    <property type="component" value="Unassembled WGS sequence"/>
</dbReference>
<organism evidence="1 2">
    <name type="scientific">Candidatus Pantoea floridensis</name>
    <dbReference type="NCBI Taxonomy" id="1938870"/>
    <lineage>
        <taxon>Bacteria</taxon>
        <taxon>Pseudomonadati</taxon>
        <taxon>Pseudomonadota</taxon>
        <taxon>Gammaproteobacteria</taxon>
        <taxon>Enterobacterales</taxon>
        <taxon>Erwiniaceae</taxon>
        <taxon>Pantoea</taxon>
    </lineage>
</organism>
<reference evidence="2" key="1">
    <citation type="submission" date="2017-09" db="EMBL/GenBank/DDBJ databases">
        <authorList>
            <person name="Varghese N."/>
            <person name="Submissions S."/>
        </authorList>
    </citation>
    <scope>NUCLEOTIDE SEQUENCE [LARGE SCALE GENOMIC DNA]</scope>
    <source>
        <strain evidence="2">JKS000234</strain>
    </source>
</reference>
<gene>
    <name evidence="1" type="ORF">SAMN06273570_5237</name>
</gene>